<evidence type="ECO:0000313" key="9">
    <source>
        <dbReference type="Proteomes" id="UP001180531"/>
    </source>
</evidence>
<comment type="caution">
    <text evidence="8">The sequence shown here is derived from an EMBL/GenBank/DDBJ whole genome shotgun (WGS) entry which is preliminary data.</text>
</comment>
<comment type="subcellular location">
    <subcellularLocation>
        <location evidence="1">Cell membrane</location>
        <topology evidence="1">Multi-pass membrane protein</topology>
    </subcellularLocation>
</comment>
<sequence>MTAVPSTAVGGWRSRASAASAPWRERDYRTFLTARVLSAAGAAIAPVALAFAALDVGGTAAALGWILAAGCLPQLLVALIGGIAIDRYPRARILPAGNLALAALQTAAAVLLLTGYAKVPALAGLSAASGTVTAFLDPATKKTLPSLVAPALLQQANALAQTAFNGIKILVPVIGGPLVAYAGPGYAVAFDAVTFSVAAVLLARLPETGTAQAEQSTAWAQFQDGWREFRARG</sequence>
<dbReference type="EMBL" id="JAVRFI010000027">
    <property type="protein sequence ID" value="MDT0453132.1"/>
    <property type="molecule type" value="Genomic_DNA"/>
</dbReference>
<evidence type="ECO:0000256" key="1">
    <source>
        <dbReference type="ARBA" id="ARBA00004651"/>
    </source>
</evidence>
<evidence type="ECO:0000256" key="2">
    <source>
        <dbReference type="ARBA" id="ARBA00022448"/>
    </source>
</evidence>
<dbReference type="PANTHER" id="PTHR23513:SF11">
    <property type="entry name" value="STAPHYLOFERRIN A TRANSPORTER"/>
    <property type="match status" value="1"/>
</dbReference>
<feature type="transmembrane region" description="Helical" evidence="7">
    <location>
        <begin position="32"/>
        <end position="54"/>
    </location>
</feature>
<proteinExistence type="predicted"/>
<dbReference type="Proteomes" id="UP001180531">
    <property type="component" value="Unassembled WGS sequence"/>
</dbReference>
<name>A0ABU2SVV5_9ACTN</name>
<evidence type="ECO:0000256" key="3">
    <source>
        <dbReference type="ARBA" id="ARBA00022475"/>
    </source>
</evidence>
<evidence type="ECO:0000256" key="6">
    <source>
        <dbReference type="ARBA" id="ARBA00023136"/>
    </source>
</evidence>
<accession>A0ABU2SVV5</accession>
<feature type="transmembrane region" description="Helical" evidence="7">
    <location>
        <begin position="97"/>
        <end position="117"/>
    </location>
</feature>
<dbReference type="PANTHER" id="PTHR23513">
    <property type="entry name" value="INTEGRAL MEMBRANE EFFLUX PROTEIN-RELATED"/>
    <property type="match status" value="1"/>
</dbReference>
<dbReference type="Gene3D" id="1.20.1250.20">
    <property type="entry name" value="MFS general substrate transporter like domains"/>
    <property type="match status" value="1"/>
</dbReference>
<evidence type="ECO:0000313" key="8">
    <source>
        <dbReference type="EMBL" id="MDT0453132.1"/>
    </source>
</evidence>
<keyword evidence="9" id="KW-1185">Reference proteome</keyword>
<dbReference type="Pfam" id="PF05977">
    <property type="entry name" value="MFS_3"/>
    <property type="match status" value="1"/>
</dbReference>
<dbReference type="RefSeq" id="WP_311614736.1">
    <property type="nucleotide sequence ID" value="NZ_JAVRFI010000027.1"/>
</dbReference>
<keyword evidence="5 7" id="KW-1133">Transmembrane helix</keyword>
<protein>
    <submittedName>
        <fullName evidence="8">MFS transporter</fullName>
    </submittedName>
</protein>
<evidence type="ECO:0000256" key="4">
    <source>
        <dbReference type="ARBA" id="ARBA00022692"/>
    </source>
</evidence>
<dbReference type="InterPro" id="IPR010290">
    <property type="entry name" value="TM_effector"/>
</dbReference>
<keyword evidence="3" id="KW-1003">Cell membrane</keyword>
<gene>
    <name evidence="8" type="ORF">RM609_29220</name>
</gene>
<evidence type="ECO:0000256" key="5">
    <source>
        <dbReference type="ARBA" id="ARBA00022989"/>
    </source>
</evidence>
<keyword evidence="6 7" id="KW-0472">Membrane</keyword>
<dbReference type="SUPFAM" id="SSF103473">
    <property type="entry name" value="MFS general substrate transporter"/>
    <property type="match status" value="1"/>
</dbReference>
<keyword evidence="4 7" id="KW-0812">Transmembrane</keyword>
<feature type="transmembrane region" description="Helical" evidence="7">
    <location>
        <begin position="60"/>
        <end position="85"/>
    </location>
</feature>
<evidence type="ECO:0000256" key="7">
    <source>
        <dbReference type="SAM" id="Phobius"/>
    </source>
</evidence>
<reference evidence="8" key="1">
    <citation type="submission" date="2024-05" db="EMBL/GenBank/DDBJ databases">
        <title>30 novel species of actinomycetes from the DSMZ collection.</title>
        <authorList>
            <person name="Nouioui I."/>
        </authorList>
    </citation>
    <scope>NUCLEOTIDE SEQUENCE</scope>
    <source>
        <strain evidence="8">DSM 40473</strain>
    </source>
</reference>
<dbReference type="InterPro" id="IPR036259">
    <property type="entry name" value="MFS_trans_sf"/>
</dbReference>
<keyword evidence="2" id="KW-0813">Transport</keyword>
<organism evidence="8 9">
    <name type="scientific">Streptomyces hesseae</name>
    <dbReference type="NCBI Taxonomy" id="3075519"/>
    <lineage>
        <taxon>Bacteria</taxon>
        <taxon>Bacillati</taxon>
        <taxon>Actinomycetota</taxon>
        <taxon>Actinomycetes</taxon>
        <taxon>Kitasatosporales</taxon>
        <taxon>Streptomycetaceae</taxon>
        <taxon>Streptomyces</taxon>
    </lineage>
</organism>